<dbReference type="PANTHER" id="PTHR18968:SF13">
    <property type="entry name" value="ACETOLACTATE SYNTHASE CATALYTIC SUBUNIT, MITOCHONDRIAL"/>
    <property type="match status" value="1"/>
</dbReference>
<feature type="domain" description="Thiamine pyrophosphate enzyme central" evidence="4">
    <location>
        <begin position="245"/>
        <end position="380"/>
    </location>
</feature>
<organism evidence="7 8">
    <name type="scientific">Aerophobetes bacterium</name>
    <dbReference type="NCBI Taxonomy" id="2030807"/>
    <lineage>
        <taxon>Bacteria</taxon>
        <taxon>Candidatus Aerophobota</taxon>
    </lineage>
</organism>
<dbReference type="AlphaFoldDB" id="A0A523UWP8"/>
<gene>
    <name evidence="7" type="ORF">E3J59_02515</name>
</gene>
<dbReference type="Gene3D" id="3.40.50.970">
    <property type="match status" value="2"/>
</dbReference>
<dbReference type="GO" id="GO:0050660">
    <property type="term" value="F:flavin adenine dinucleotide binding"/>
    <property type="evidence" value="ECO:0007669"/>
    <property type="project" value="TreeGrafter"/>
</dbReference>
<evidence type="ECO:0000256" key="2">
    <source>
        <dbReference type="ARBA" id="ARBA00023052"/>
    </source>
</evidence>
<accession>A0A523UWP8</accession>
<name>A0A523UWP8_UNCAE</name>
<reference evidence="7 8" key="1">
    <citation type="submission" date="2019-03" db="EMBL/GenBank/DDBJ databases">
        <title>Metabolic potential of uncultured bacteria and archaea associated with petroleum seepage in deep-sea sediments.</title>
        <authorList>
            <person name="Dong X."/>
            <person name="Hubert C."/>
        </authorList>
    </citation>
    <scope>NUCLEOTIDE SEQUENCE [LARGE SCALE GENOMIC DNA]</scope>
    <source>
        <strain evidence="7">E29_bin78</strain>
    </source>
</reference>
<dbReference type="Proteomes" id="UP000320679">
    <property type="component" value="Unassembled WGS sequence"/>
</dbReference>
<feature type="domain" description="Thiamine pyrophosphate enzyme TPP-binding" evidence="5">
    <location>
        <begin position="448"/>
        <end position="595"/>
    </location>
</feature>
<feature type="domain" description="Thiamine pyrophosphate enzyme N-terminal TPP-binding" evidence="6">
    <location>
        <begin position="50"/>
        <end position="162"/>
    </location>
</feature>
<dbReference type="EMBL" id="SOJK01000108">
    <property type="protein sequence ID" value="TET46975.1"/>
    <property type="molecule type" value="Genomic_DNA"/>
</dbReference>
<sequence length="622" mass="67234">MSKREVAGLGYGSSQNLTKCCELAIILAPDISGVAHTENKRKEIIGTMGMTVADIILKYLEAEKVEYIFGVPGTSLVPLFAACNHNNNVKVILAKHEQGAAFMADGYARVKGSLGVCFGTSGPGATNLVTGVANAFIDNVPVLVLTGQVSTSAYGKGTFQDSTKEGIDSVSMFDPITKQSSMIISKYKAMDQLREALRVSLTGKKGPVHLSLPKDIMSEELEVDLPSPSTHRHPAEYFDRRLVIEAAQELGGASWPVILIGSGSITSGACEEIRELAEMLSIPVATTPKAKGAFPEDHPLALGVLGLSGSPLAEKYIKSNQTDLLLVIGASLNQITTMSWDPQIAPSKCLIHINIDPTEIGKNYRADIPLIGDARTIIDEISFRVLRHLIEQKKKGKDREKKIAELRQEIGMYLEPEKIKSDSIPVKPQRMVKELEEALPEDAILFVDTGNHICWAIHYMKFRRPDAFISAFGMLTMGYASAAAVGGKLAAGDRPVVALVGDGCFLMNGMEVATAVSHDIPVVWVVQNNAKLGLVHELQKFSLGNNTVATTFKRVDLAKVAEGLGAVGYRIEKPNQLKQLLPKAIASGKPTVIDCLIDADEVPPLIPFVKGLKDFSHRLDMM</sequence>
<comment type="similarity">
    <text evidence="1 3">Belongs to the TPP enzyme family.</text>
</comment>
<dbReference type="GO" id="GO:0000287">
    <property type="term" value="F:magnesium ion binding"/>
    <property type="evidence" value="ECO:0007669"/>
    <property type="project" value="InterPro"/>
</dbReference>
<dbReference type="GO" id="GO:0009099">
    <property type="term" value="P:L-valine biosynthetic process"/>
    <property type="evidence" value="ECO:0007669"/>
    <property type="project" value="TreeGrafter"/>
</dbReference>
<evidence type="ECO:0000256" key="3">
    <source>
        <dbReference type="RuleBase" id="RU362132"/>
    </source>
</evidence>
<comment type="caution">
    <text evidence="7">The sequence shown here is derived from an EMBL/GenBank/DDBJ whole genome shotgun (WGS) entry which is preliminary data.</text>
</comment>
<dbReference type="Pfam" id="PF02776">
    <property type="entry name" value="TPP_enzyme_N"/>
    <property type="match status" value="1"/>
</dbReference>
<evidence type="ECO:0000313" key="8">
    <source>
        <dbReference type="Proteomes" id="UP000320679"/>
    </source>
</evidence>
<dbReference type="InterPro" id="IPR011766">
    <property type="entry name" value="TPP_enzyme_TPP-bd"/>
</dbReference>
<dbReference type="InterPro" id="IPR029035">
    <property type="entry name" value="DHS-like_NAD/FAD-binding_dom"/>
</dbReference>
<keyword evidence="2 3" id="KW-0786">Thiamine pyrophosphate</keyword>
<dbReference type="FunFam" id="3.40.50.970:FF:000007">
    <property type="entry name" value="Acetolactate synthase"/>
    <property type="match status" value="1"/>
</dbReference>
<protein>
    <submittedName>
        <fullName evidence="7">Thiamine pyrophosphate-binding protein</fullName>
    </submittedName>
</protein>
<dbReference type="Pfam" id="PF02775">
    <property type="entry name" value="TPP_enzyme_C"/>
    <property type="match status" value="1"/>
</dbReference>
<dbReference type="GO" id="GO:0005948">
    <property type="term" value="C:acetolactate synthase complex"/>
    <property type="evidence" value="ECO:0007669"/>
    <property type="project" value="TreeGrafter"/>
</dbReference>
<dbReference type="Gene3D" id="3.40.50.1220">
    <property type="entry name" value="TPP-binding domain"/>
    <property type="match status" value="1"/>
</dbReference>
<dbReference type="InterPro" id="IPR029061">
    <property type="entry name" value="THDP-binding"/>
</dbReference>
<evidence type="ECO:0000256" key="1">
    <source>
        <dbReference type="ARBA" id="ARBA00007812"/>
    </source>
</evidence>
<dbReference type="GO" id="GO:0030976">
    <property type="term" value="F:thiamine pyrophosphate binding"/>
    <property type="evidence" value="ECO:0007669"/>
    <property type="project" value="InterPro"/>
</dbReference>
<dbReference type="Pfam" id="PF00205">
    <property type="entry name" value="TPP_enzyme_M"/>
    <property type="match status" value="1"/>
</dbReference>
<dbReference type="GO" id="GO:0009097">
    <property type="term" value="P:isoleucine biosynthetic process"/>
    <property type="evidence" value="ECO:0007669"/>
    <property type="project" value="TreeGrafter"/>
</dbReference>
<dbReference type="InterPro" id="IPR012001">
    <property type="entry name" value="Thiamin_PyroP_enz_TPP-bd_dom"/>
</dbReference>
<dbReference type="PANTHER" id="PTHR18968">
    <property type="entry name" value="THIAMINE PYROPHOSPHATE ENZYMES"/>
    <property type="match status" value="1"/>
</dbReference>
<dbReference type="InterPro" id="IPR012000">
    <property type="entry name" value="Thiamin_PyroP_enz_cen_dom"/>
</dbReference>
<dbReference type="SUPFAM" id="SSF52467">
    <property type="entry name" value="DHS-like NAD/FAD-binding domain"/>
    <property type="match status" value="1"/>
</dbReference>
<dbReference type="GO" id="GO:0003984">
    <property type="term" value="F:acetolactate synthase activity"/>
    <property type="evidence" value="ECO:0007669"/>
    <property type="project" value="TreeGrafter"/>
</dbReference>
<dbReference type="InterPro" id="IPR045229">
    <property type="entry name" value="TPP_enz"/>
</dbReference>
<evidence type="ECO:0000259" key="4">
    <source>
        <dbReference type="Pfam" id="PF00205"/>
    </source>
</evidence>
<dbReference type="CDD" id="cd00568">
    <property type="entry name" value="TPP_enzymes"/>
    <property type="match status" value="1"/>
</dbReference>
<proteinExistence type="inferred from homology"/>
<evidence type="ECO:0000313" key="7">
    <source>
        <dbReference type="EMBL" id="TET46975.1"/>
    </source>
</evidence>
<evidence type="ECO:0000259" key="6">
    <source>
        <dbReference type="Pfam" id="PF02776"/>
    </source>
</evidence>
<evidence type="ECO:0000259" key="5">
    <source>
        <dbReference type="Pfam" id="PF02775"/>
    </source>
</evidence>
<dbReference type="CDD" id="cd07035">
    <property type="entry name" value="TPP_PYR_POX_like"/>
    <property type="match status" value="1"/>
</dbReference>
<dbReference type="SUPFAM" id="SSF52518">
    <property type="entry name" value="Thiamin diphosphate-binding fold (THDP-binding)"/>
    <property type="match status" value="2"/>
</dbReference>